<accession>A0AAE4Q0N3</accession>
<evidence type="ECO:0000259" key="2">
    <source>
        <dbReference type="Pfam" id="PF16175"/>
    </source>
</evidence>
<organism evidence="3 4">
    <name type="scientific">Shewanella xiamenensis</name>
    <dbReference type="NCBI Taxonomy" id="332186"/>
    <lineage>
        <taxon>Bacteria</taxon>
        <taxon>Pseudomonadati</taxon>
        <taxon>Pseudomonadota</taxon>
        <taxon>Gammaproteobacteria</taxon>
        <taxon>Alteromonadales</taxon>
        <taxon>Shewanellaceae</taxon>
        <taxon>Shewanella</taxon>
    </lineage>
</organism>
<gene>
    <name evidence="3" type="ORF">QM089_18810</name>
</gene>
<reference evidence="3" key="1">
    <citation type="submission" date="2023-05" db="EMBL/GenBank/DDBJ databases">
        <title>Colonisation of extended spectrum b-lactamase- and carbapenemase-producing bacteria on hospital surfaces from low- and middle-income countries.</title>
        <authorList>
            <person name="Nieto-Rosado M."/>
            <person name="Sands K."/>
            <person name="Iregbu K."/>
            <person name="Zahra R."/>
            <person name="Mazarati J.B."/>
            <person name="Mehtar S."/>
            <person name="Barnards-Group B."/>
            <person name="Walsh T.R."/>
        </authorList>
    </citation>
    <scope>NUCLEOTIDE SEQUENCE</scope>
    <source>
        <strain evidence="3">PP-E493</strain>
    </source>
</reference>
<name>A0AAE4Q0N3_9GAMM</name>
<comment type="caution">
    <text evidence="3">The sequence shown here is derived from an EMBL/GenBank/DDBJ whole genome shotgun (WGS) entry which is preliminary data.</text>
</comment>
<keyword evidence="1" id="KW-1133">Transmembrane helix</keyword>
<feature type="transmembrane region" description="Helical" evidence="1">
    <location>
        <begin position="36"/>
        <end position="53"/>
    </location>
</feature>
<dbReference type="Gene3D" id="6.10.20.130">
    <property type="match status" value="1"/>
</dbReference>
<evidence type="ECO:0000313" key="4">
    <source>
        <dbReference type="Proteomes" id="UP001187859"/>
    </source>
</evidence>
<dbReference type="RefSeq" id="WP_317520572.1">
    <property type="nucleotide sequence ID" value="NZ_JASGOQ010000001.1"/>
</dbReference>
<evidence type="ECO:0000256" key="1">
    <source>
        <dbReference type="SAM" id="Phobius"/>
    </source>
</evidence>
<proteinExistence type="predicted"/>
<dbReference type="EMBL" id="JASGOQ010000001">
    <property type="protein sequence ID" value="MDV5392247.1"/>
    <property type="molecule type" value="Genomic_DNA"/>
</dbReference>
<keyword evidence="1" id="KW-0472">Membrane</keyword>
<dbReference type="InterPro" id="IPR032383">
    <property type="entry name" value="DUF4875"/>
</dbReference>
<sequence length="246" mass="26977">MDTVLALLFLASSTICVIGLLKPSLAGKATRGQVFKFYGLGAIAFLFLFAVFMEPVEPSPDTATAQAEQQPEVKAPIEQAPAVTKPVAHKYQVVAEENTSMPGRERLRWRIVAPSALTQLDRAETAKAAAKDLQEKTGADFTHIFLEAAEFTAGFGNVLAIVTYAPDGCGVTGKDCTGKKWEVSASATQLSDTQMAVWKAWIENREKFMPDGYVDEDRLKEFLAKKFDTTPDKITLPWVERDDIAQ</sequence>
<protein>
    <submittedName>
        <fullName evidence="3">DUF4875 domain-containing protein</fullName>
    </submittedName>
</protein>
<dbReference type="Gene3D" id="3.10.310.90">
    <property type="match status" value="1"/>
</dbReference>
<evidence type="ECO:0000313" key="3">
    <source>
        <dbReference type="EMBL" id="MDV5392247.1"/>
    </source>
</evidence>
<dbReference type="AlphaFoldDB" id="A0AAE4Q0N3"/>
<dbReference type="Proteomes" id="UP001187859">
    <property type="component" value="Unassembled WGS sequence"/>
</dbReference>
<dbReference type="Pfam" id="PF16175">
    <property type="entry name" value="DUF4875"/>
    <property type="match status" value="1"/>
</dbReference>
<keyword evidence="1" id="KW-0812">Transmembrane</keyword>
<feature type="domain" description="DUF4875" evidence="2">
    <location>
        <begin position="87"/>
        <end position="239"/>
    </location>
</feature>